<evidence type="ECO:0000313" key="2">
    <source>
        <dbReference type="Proteomes" id="UP000186817"/>
    </source>
</evidence>
<comment type="caution">
    <text evidence="1">The sequence shown here is derived from an EMBL/GenBank/DDBJ whole genome shotgun (WGS) entry which is preliminary data.</text>
</comment>
<keyword evidence="2" id="KW-1185">Reference proteome</keyword>
<accession>A0A1Q9DF86</accession>
<gene>
    <name evidence="1" type="ORF">AK812_SmicGene24198</name>
</gene>
<reference evidence="1 2" key="1">
    <citation type="submission" date="2016-02" db="EMBL/GenBank/DDBJ databases">
        <title>Genome analysis of coral dinoflagellate symbionts highlights evolutionary adaptations to a symbiotic lifestyle.</title>
        <authorList>
            <person name="Aranda M."/>
            <person name="Li Y."/>
            <person name="Liew Y.J."/>
            <person name="Baumgarten S."/>
            <person name="Simakov O."/>
            <person name="Wilson M."/>
            <person name="Piel J."/>
            <person name="Ashoor H."/>
            <person name="Bougouffa S."/>
            <person name="Bajic V.B."/>
            <person name="Ryu T."/>
            <person name="Ravasi T."/>
            <person name="Bayer T."/>
            <person name="Micklem G."/>
            <person name="Kim H."/>
            <person name="Bhak J."/>
            <person name="Lajeunesse T.C."/>
            <person name="Voolstra C.R."/>
        </authorList>
    </citation>
    <scope>NUCLEOTIDE SEQUENCE [LARGE SCALE GENOMIC DNA]</scope>
    <source>
        <strain evidence="1 2">CCMP2467</strain>
    </source>
</reference>
<dbReference type="EMBL" id="LSRX01000566">
    <property type="protein sequence ID" value="OLP93846.1"/>
    <property type="molecule type" value="Genomic_DNA"/>
</dbReference>
<dbReference type="AlphaFoldDB" id="A0A1Q9DF86"/>
<organism evidence="1 2">
    <name type="scientific">Symbiodinium microadriaticum</name>
    <name type="common">Dinoflagellate</name>
    <name type="synonym">Zooxanthella microadriatica</name>
    <dbReference type="NCBI Taxonomy" id="2951"/>
    <lineage>
        <taxon>Eukaryota</taxon>
        <taxon>Sar</taxon>
        <taxon>Alveolata</taxon>
        <taxon>Dinophyceae</taxon>
        <taxon>Suessiales</taxon>
        <taxon>Symbiodiniaceae</taxon>
        <taxon>Symbiodinium</taxon>
    </lineage>
</organism>
<evidence type="ECO:0000313" key="1">
    <source>
        <dbReference type="EMBL" id="OLP93846.1"/>
    </source>
</evidence>
<name>A0A1Q9DF86_SYMMI</name>
<dbReference type="Proteomes" id="UP000186817">
    <property type="component" value="Unassembled WGS sequence"/>
</dbReference>
<sequence>MSLIAWRIWKLKRKAIGSNDTEIQAMLEDRNFRTRQLWAEMYGDGGRDSERTLRRDWVETQEKMAIRIKGILCTDSKGGYDAVELNESPLLGLSNTRAALQAFQLRDNLRRTAAELRWVASDFDLGDTTDTTMVYSL</sequence>
<protein>
    <submittedName>
        <fullName evidence="1">Uncharacterized protein</fullName>
    </submittedName>
</protein>
<proteinExistence type="predicted"/>